<feature type="compositionally biased region" description="Polar residues" evidence="2">
    <location>
        <begin position="192"/>
        <end position="203"/>
    </location>
</feature>
<feature type="region of interest" description="Disordered" evidence="2">
    <location>
        <begin position="229"/>
        <end position="252"/>
    </location>
</feature>
<dbReference type="Ensembl" id="ENSCPOT00000041359.1">
    <property type="protein sequence ID" value="ENSCPOP00000030215.1"/>
    <property type="gene ID" value="ENSCPOG00000033116.1"/>
</dbReference>
<gene>
    <name evidence="3" type="primary">FAM53A</name>
</gene>
<dbReference type="KEGG" id="cpoc:100731848"/>
<dbReference type="STRING" id="10141.ENSCPOP00000030215"/>
<reference evidence="3" key="2">
    <citation type="submission" date="2025-08" db="UniProtKB">
        <authorList>
            <consortium name="Ensembl"/>
        </authorList>
    </citation>
    <scope>IDENTIFICATION</scope>
    <source>
        <strain evidence="3">2N</strain>
    </source>
</reference>
<dbReference type="OMA" id="PWASWEP"/>
<sequence>MVTLITEKLQNQSLDDLTCKTREAGQYSSKRLTGSGHLFPLEISVDRSPWKAFRGGWPSRRQAAASPCCPFPLAPCGAAQAQGLQWRPESPDPCTGLGVGSAVDLRGSTGPPTAPPTKRHCRSLSEPEELARCWSPWRPGGSKVWTLVSKRRCNSGGSATLQRCSGLGGTALSPAGPTSPLAPRPASASSGFVDSSEGSTGSGPSWRPTGPCPLSSRRRLSLSQEHLMEAGTHPPSASSTPASTPEPGRRHGLLRCRSQPCVLGGRRSRCKRRREEDARWTRPSLDFLKMTRVRIHCPFWGGSWSALCWQAAGGF</sequence>
<reference evidence="3" key="3">
    <citation type="submission" date="2025-09" db="UniProtKB">
        <authorList>
            <consortium name="Ensembl"/>
        </authorList>
    </citation>
    <scope>IDENTIFICATION</scope>
    <source>
        <strain evidence="3">2N</strain>
    </source>
</reference>
<accession>A0A286XXL9</accession>
<dbReference type="Proteomes" id="UP000005447">
    <property type="component" value="Unassembled WGS sequence"/>
</dbReference>
<evidence type="ECO:0000313" key="4">
    <source>
        <dbReference type="Proteomes" id="UP000005447"/>
    </source>
</evidence>
<feature type="region of interest" description="Disordered" evidence="2">
    <location>
        <begin position="170"/>
        <end position="214"/>
    </location>
</feature>
<dbReference type="Pfam" id="PF15242">
    <property type="entry name" value="FAM53"/>
    <property type="match status" value="1"/>
</dbReference>
<dbReference type="InterPro" id="IPR029356">
    <property type="entry name" value="FAM53"/>
</dbReference>
<keyword evidence="4" id="KW-1185">Reference proteome</keyword>
<dbReference type="PANTHER" id="PTHR28567">
    <property type="entry name" value="PROTEIN FAM53A-LIKE ISOFORM X1"/>
    <property type="match status" value="1"/>
</dbReference>
<dbReference type="OrthoDB" id="10026856at2759"/>
<feature type="compositionally biased region" description="Low complexity" evidence="2">
    <location>
        <begin position="178"/>
        <end position="190"/>
    </location>
</feature>
<organism evidence="3 4">
    <name type="scientific">Cavia porcellus</name>
    <name type="common">Guinea pig</name>
    <dbReference type="NCBI Taxonomy" id="10141"/>
    <lineage>
        <taxon>Eukaryota</taxon>
        <taxon>Metazoa</taxon>
        <taxon>Chordata</taxon>
        <taxon>Craniata</taxon>
        <taxon>Vertebrata</taxon>
        <taxon>Euteleostomi</taxon>
        <taxon>Mammalia</taxon>
        <taxon>Eutheria</taxon>
        <taxon>Euarchontoglires</taxon>
        <taxon>Glires</taxon>
        <taxon>Rodentia</taxon>
        <taxon>Hystricomorpha</taxon>
        <taxon>Caviidae</taxon>
        <taxon>Cavia</taxon>
    </lineage>
</organism>
<dbReference type="Bgee" id="ENSCPOG00000033116">
    <property type="expression patterns" value="Expressed in thyroid gland and 13 other cell types or tissues"/>
</dbReference>
<feature type="compositionally biased region" description="Low complexity" evidence="2">
    <location>
        <begin position="234"/>
        <end position="245"/>
    </location>
</feature>
<evidence type="ECO:0000256" key="2">
    <source>
        <dbReference type="SAM" id="MobiDB-lite"/>
    </source>
</evidence>
<evidence type="ECO:0000256" key="1">
    <source>
        <dbReference type="ARBA" id="ARBA00010984"/>
    </source>
</evidence>
<feature type="region of interest" description="Disordered" evidence="2">
    <location>
        <begin position="84"/>
        <end position="122"/>
    </location>
</feature>
<dbReference type="GeneTree" id="ENSGT00530000063371"/>
<proteinExistence type="inferred from homology"/>
<name>A0A286XXL9_CAVPO</name>
<dbReference type="VEuPathDB" id="HostDB:ENSCPOG00000033116"/>
<dbReference type="EMBL" id="AAKN02027841">
    <property type="status" value="NOT_ANNOTATED_CDS"/>
    <property type="molecule type" value="Genomic_DNA"/>
</dbReference>
<evidence type="ECO:0000313" key="3">
    <source>
        <dbReference type="Ensembl" id="ENSCPOP00000030215.1"/>
    </source>
</evidence>
<protein>
    <submittedName>
        <fullName evidence="3">Family with sequence similarity 53 member A</fullName>
    </submittedName>
</protein>
<comment type="similarity">
    <text evidence="1">Belongs to the FAM53 family.</text>
</comment>
<dbReference type="FunCoup" id="A0A286XXL9">
    <property type="interactions" value="514"/>
</dbReference>
<dbReference type="GO" id="GO:0005634">
    <property type="term" value="C:nucleus"/>
    <property type="evidence" value="ECO:0007669"/>
    <property type="project" value="TreeGrafter"/>
</dbReference>
<dbReference type="eggNOG" id="ENOG502RUYA">
    <property type="taxonomic scope" value="Eukaryota"/>
</dbReference>
<reference evidence="4" key="1">
    <citation type="journal article" date="2011" name="Nature">
        <title>A high-resolution map of human evolutionary constraint using 29 mammals.</title>
        <authorList>
            <person name="Lindblad-Toh K."/>
            <person name="Garber M."/>
            <person name="Zuk O."/>
            <person name="Lin M.F."/>
            <person name="Parker B.J."/>
            <person name="Washietl S."/>
            <person name="Kheradpour P."/>
            <person name="Ernst J."/>
            <person name="Jordan G."/>
            <person name="Mauceli E."/>
            <person name="Ward L.D."/>
            <person name="Lowe C.B."/>
            <person name="Holloway A.K."/>
            <person name="Clamp M."/>
            <person name="Gnerre S."/>
            <person name="Alfoldi J."/>
            <person name="Beal K."/>
            <person name="Chang J."/>
            <person name="Clawson H."/>
            <person name="Cuff J."/>
            <person name="Di Palma F."/>
            <person name="Fitzgerald S."/>
            <person name="Flicek P."/>
            <person name="Guttman M."/>
            <person name="Hubisz M.J."/>
            <person name="Jaffe D.B."/>
            <person name="Jungreis I."/>
            <person name="Kent W.J."/>
            <person name="Kostka D."/>
            <person name="Lara M."/>
            <person name="Martins A.L."/>
            <person name="Massingham T."/>
            <person name="Moltke I."/>
            <person name="Raney B.J."/>
            <person name="Rasmussen M.D."/>
            <person name="Robinson J."/>
            <person name="Stark A."/>
            <person name="Vilella A.J."/>
            <person name="Wen J."/>
            <person name="Xie X."/>
            <person name="Zody M.C."/>
            <person name="Baldwin J."/>
            <person name="Bloom T."/>
            <person name="Chin C.W."/>
            <person name="Heiman D."/>
            <person name="Nicol R."/>
            <person name="Nusbaum C."/>
            <person name="Young S."/>
            <person name="Wilkinson J."/>
            <person name="Worley K.C."/>
            <person name="Kovar C.L."/>
            <person name="Muzny D.M."/>
            <person name="Gibbs R.A."/>
            <person name="Cree A."/>
            <person name="Dihn H.H."/>
            <person name="Fowler G."/>
            <person name="Jhangiani S."/>
            <person name="Joshi V."/>
            <person name="Lee S."/>
            <person name="Lewis L.R."/>
            <person name="Nazareth L.V."/>
            <person name="Okwuonu G."/>
            <person name="Santibanez J."/>
            <person name="Warren W.C."/>
            <person name="Mardis E.R."/>
            <person name="Weinstock G.M."/>
            <person name="Wilson R.K."/>
            <person name="Delehaunty K."/>
            <person name="Dooling D."/>
            <person name="Fronik C."/>
            <person name="Fulton L."/>
            <person name="Fulton B."/>
            <person name="Graves T."/>
            <person name="Minx P."/>
            <person name="Sodergren E."/>
            <person name="Birney E."/>
            <person name="Margulies E.H."/>
            <person name="Herrero J."/>
            <person name="Green E.D."/>
            <person name="Haussler D."/>
            <person name="Siepel A."/>
            <person name="Goldman N."/>
            <person name="Pollard K.S."/>
            <person name="Pedersen J.S."/>
            <person name="Lander E.S."/>
            <person name="Kellis M."/>
        </authorList>
    </citation>
    <scope>NUCLEOTIDE SEQUENCE [LARGE SCALE GENOMIC DNA]</scope>
    <source>
        <strain evidence="4">2N</strain>
    </source>
</reference>
<dbReference type="InParanoid" id="A0A286XXL9"/>
<dbReference type="PANTHER" id="PTHR28567:SF2">
    <property type="entry name" value="PROTEIN FAM53A"/>
    <property type="match status" value="1"/>
</dbReference>
<dbReference type="AlphaFoldDB" id="A0A286XXL9"/>
<dbReference type="GO" id="GO:0006606">
    <property type="term" value="P:protein import into nucleus"/>
    <property type="evidence" value="ECO:0007669"/>
    <property type="project" value="TreeGrafter"/>
</dbReference>